<dbReference type="EMBL" id="AQHW01000027">
    <property type="protein sequence ID" value="KKB48496.1"/>
    <property type="molecule type" value="Genomic_DNA"/>
</dbReference>
<name>A0A0F5ISF7_9BACT</name>
<dbReference type="Proteomes" id="UP000033035">
    <property type="component" value="Unassembled WGS sequence"/>
</dbReference>
<evidence type="ECO:0000313" key="3">
    <source>
        <dbReference type="EMBL" id="KKB48496.1"/>
    </source>
</evidence>
<proteinExistence type="predicted"/>
<evidence type="ECO:0000313" key="4">
    <source>
        <dbReference type="Proteomes" id="UP000033035"/>
    </source>
</evidence>
<dbReference type="HOGENOM" id="CLU_125835_0_0_10"/>
<dbReference type="STRING" id="1203610.HMPREF1536_04963"/>
<evidence type="ECO:0000259" key="1">
    <source>
        <dbReference type="Pfam" id="PF07791"/>
    </source>
</evidence>
<dbReference type="Pfam" id="PF07791">
    <property type="entry name" value="Imm11"/>
    <property type="match status" value="1"/>
</dbReference>
<sequence length="184" mass="21381">MNIYEIGQDFDNYKFFVFKEEDKSNKDVWDYNGQSLVNEWKGLSLELFKDKRKKKDKRSEDFDASCYFSGCLIVNKRTSLLLAEKLKGQIEVLPVNVDGNTSNYYFINVLNTVDALNIESKSNEEILKMMRDNNGIFNKGNIGSYIIFRDSLFNNNYYCTDEFVDFVKQYSITGLKFTCAGIAK</sequence>
<keyword evidence="4" id="KW-1185">Reference proteome</keyword>
<reference evidence="3 4" key="1">
    <citation type="submission" date="2013-04" db="EMBL/GenBank/DDBJ databases">
        <title>The Genome Sequence of Parabacteroides gordonii DSM 23371.</title>
        <authorList>
            <consortium name="The Broad Institute Genomics Platform"/>
            <person name="Earl A."/>
            <person name="Ward D."/>
            <person name="Feldgarden M."/>
            <person name="Gevers D."/>
            <person name="Martens E."/>
            <person name="Sakamoto M."/>
            <person name="Benno Y."/>
            <person name="Suzuki N."/>
            <person name="Matsunaga N."/>
            <person name="Koshihara K."/>
            <person name="Seki M."/>
            <person name="Komiya H."/>
            <person name="Walker B."/>
            <person name="Young S."/>
            <person name="Zeng Q."/>
            <person name="Gargeya S."/>
            <person name="Fitzgerald M."/>
            <person name="Haas B."/>
            <person name="Abouelleil A."/>
            <person name="Allen A.W."/>
            <person name="Alvarado L."/>
            <person name="Arachchi H.M."/>
            <person name="Berlin A.M."/>
            <person name="Chapman S.B."/>
            <person name="Gainer-Dewar J."/>
            <person name="Goldberg J."/>
            <person name="Griggs A."/>
            <person name="Gujja S."/>
            <person name="Hansen M."/>
            <person name="Howarth C."/>
            <person name="Imamovic A."/>
            <person name="Ireland A."/>
            <person name="Larimer J."/>
            <person name="McCowan C."/>
            <person name="Murphy C."/>
            <person name="Pearson M."/>
            <person name="Poon T.W."/>
            <person name="Priest M."/>
            <person name="Roberts A."/>
            <person name="Saif S."/>
            <person name="Shea T."/>
            <person name="Sisk P."/>
            <person name="Sykes S."/>
            <person name="Wortman J."/>
            <person name="Nusbaum C."/>
            <person name="Birren B."/>
        </authorList>
    </citation>
    <scope>NUCLEOTIDE SEQUENCE [LARGE SCALE GENOMIC DNA]</scope>
    <source>
        <strain evidence="3 4">MS-1</strain>
    </source>
</reference>
<dbReference type="GeneID" id="43183704"/>
<comment type="caution">
    <text evidence="3">The sequence shown here is derived from an EMBL/GenBank/DDBJ whole genome shotgun (WGS) entry which is preliminary data.</text>
</comment>
<evidence type="ECO:0000313" key="2">
    <source>
        <dbReference type="EMBL" id="KKB45991.1"/>
    </source>
</evidence>
<dbReference type="RefSeq" id="WP_007480245.1">
    <property type="nucleotide sequence ID" value="NZ_AUAE01000048.1"/>
</dbReference>
<protein>
    <recommendedName>
        <fullName evidence="1">Immunity MXAN-0049 protein domain-containing protein</fullName>
    </recommendedName>
</protein>
<feature type="domain" description="Immunity MXAN-0049 protein" evidence="1">
    <location>
        <begin position="50"/>
        <end position="178"/>
    </location>
</feature>
<organism evidence="3 4">
    <name type="scientific">Parabacteroides gordonii MS-1 = DSM 23371</name>
    <dbReference type="NCBI Taxonomy" id="1203610"/>
    <lineage>
        <taxon>Bacteria</taxon>
        <taxon>Pseudomonadati</taxon>
        <taxon>Bacteroidota</taxon>
        <taxon>Bacteroidia</taxon>
        <taxon>Bacteroidales</taxon>
        <taxon>Tannerellaceae</taxon>
        <taxon>Parabacteroides</taxon>
    </lineage>
</organism>
<gene>
    <name evidence="3" type="ORF">HMPREF1536_04963</name>
    <name evidence="2" type="ORF">HMPREF1536_05222</name>
</gene>
<dbReference type="PATRIC" id="fig|1203610.3.peg.5059"/>
<accession>A0A0F5ISF7</accession>
<dbReference type="AlphaFoldDB" id="A0A0F5ISF7"/>
<dbReference type="InterPro" id="IPR012433">
    <property type="entry name" value="Imm11"/>
</dbReference>
<dbReference type="EMBL" id="AQHW01000030">
    <property type="protein sequence ID" value="KKB45991.1"/>
    <property type="molecule type" value="Genomic_DNA"/>
</dbReference>